<dbReference type="GO" id="GO:0005634">
    <property type="term" value="C:nucleus"/>
    <property type="evidence" value="ECO:0007669"/>
    <property type="project" value="UniProtKB-SubCell"/>
</dbReference>
<dbReference type="CDD" id="cd00067">
    <property type="entry name" value="GAL4"/>
    <property type="match status" value="1"/>
</dbReference>
<dbReference type="GO" id="GO:0003677">
    <property type="term" value="F:DNA binding"/>
    <property type="evidence" value="ECO:0007669"/>
    <property type="project" value="InterPro"/>
</dbReference>
<dbReference type="SUPFAM" id="SSF57701">
    <property type="entry name" value="Zn2/Cys6 DNA-binding domain"/>
    <property type="match status" value="1"/>
</dbReference>
<feature type="domain" description="Zn(2)-C6 fungal-type" evidence="7">
    <location>
        <begin position="19"/>
        <end position="49"/>
    </location>
</feature>
<dbReference type="Gene3D" id="4.10.240.10">
    <property type="entry name" value="Zn(2)-C6 fungal-type DNA-binding domain"/>
    <property type="match status" value="1"/>
</dbReference>
<dbReference type="SMART" id="SM00066">
    <property type="entry name" value="GAL4"/>
    <property type="match status" value="1"/>
</dbReference>
<dbReference type="GO" id="GO:0006351">
    <property type="term" value="P:DNA-templated transcription"/>
    <property type="evidence" value="ECO:0007669"/>
    <property type="project" value="InterPro"/>
</dbReference>
<evidence type="ECO:0000259" key="7">
    <source>
        <dbReference type="PROSITE" id="PS50048"/>
    </source>
</evidence>
<accession>A0A9P8CH93</accession>
<evidence type="ECO:0000256" key="3">
    <source>
        <dbReference type="ARBA" id="ARBA00023015"/>
    </source>
</evidence>
<keyword evidence="2" id="KW-0479">Metal-binding</keyword>
<evidence type="ECO:0000313" key="8">
    <source>
        <dbReference type="EMBL" id="KAG9247064.1"/>
    </source>
</evidence>
<dbReference type="Proteomes" id="UP000887226">
    <property type="component" value="Unassembled WGS sequence"/>
</dbReference>
<comment type="subcellular location">
    <subcellularLocation>
        <location evidence="1">Nucleus</location>
    </subcellularLocation>
</comment>
<dbReference type="EMBL" id="MU253783">
    <property type="protein sequence ID" value="KAG9247064.1"/>
    <property type="molecule type" value="Genomic_DNA"/>
</dbReference>
<dbReference type="InterPro" id="IPR001138">
    <property type="entry name" value="Zn2Cys6_DnaBD"/>
</dbReference>
<dbReference type="PANTHER" id="PTHR47338">
    <property type="entry name" value="ZN(II)2CYS6 TRANSCRIPTION FACTOR (EUROFUNG)-RELATED"/>
    <property type="match status" value="1"/>
</dbReference>
<dbReference type="AlphaFoldDB" id="A0A9P8CH93"/>
<protein>
    <submittedName>
        <fullName evidence="8">C6 transcription factor</fullName>
    </submittedName>
</protein>
<dbReference type="InterPro" id="IPR036864">
    <property type="entry name" value="Zn2-C6_fun-type_DNA-bd_sf"/>
</dbReference>
<dbReference type="GO" id="GO:0008270">
    <property type="term" value="F:zinc ion binding"/>
    <property type="evidence" value="ECO:0007669"/>
    <property type="project" value="InterPro"/>
</dbReference>
<reference evidence="8" key="1">
    <citation type="journal article" date="2021" name="IMA Fungus">
        <title>Genomic characterization of three marine fungi, including Emericellopsis atlantica sp. nov. with signatures of a generalist lifestyle and marine biomass degradation.</title>
        <authorList>
            <person name="Hagestad O.C."/>
            <person name="Hou L."/>
            <person name="Andersen J.H."/>
            <person name="Hansen E.H."/>
            <person name="Altermark B."/>
            <person name="Li C."/>
            <person name="Kuhnert E."/>
            <person name="Cox R.J."/>
            <person name="Crous P.W."/>
            <person name="Spatafora J.W."/>
            <person name="Lail K."/>
            <person name="Amirebrahimi M."/>
            <person name="Lipzen A."/>
            <person name="Pangilinan J."/>
            <person name="Andreopoulos W."/>
            <person name="Hayes R.D."/>
            <person name="Ng V."/>
            <person name="Grigoriev I.V."/>
            <person name="Jackson S.A."/>
            <person name="Sutton T.D.S."/>
            <person name="Dobson A.D.W."/>
            <person name="Rama T."/>
        </authorList>
    </citation>
    <scope>NUCLEOTIDE SEQUENCE</scope>
    <source>
        <strain evidence="8">TRa3180A</strain>
    </source>
</reference>
<dbReference type="InterPro" id="IPR007219">
    <property type="entry name" value="XnlR_reg_dom"/>
</dbReference>
<gene>
    <name evidence="8" type="ORF">BJ878DRAFT_494234</name>
</gene>
<feature type="region of interest" description="Disordered" evidence="6">
    <location>
        <begin position="52"/>
        <end position="74"/>
    </location>
</feature>
<dbReference type="GO" id="GO:0000981">
    <property type="term" value="F:DNA-binding transcription factor activity, RNA polymerase II-specific"/>
    <property type="evidence" value="ECO:0007669"/>
    <property type="project" value="InterPro"/>
</dbReference>
<evidence type="ECO:0000256" key="2">
    <source>
        <dbReference type="ARBA" id="ARBA00022723"/>
    </source>
</evidence>
<dbReference type="Pfam" id="PF04082">
    <property type="entry name" value="Fungal_trans"/>
    <property type="match status" value="1"/>
</dbReference>
<feature type="compositionally biased region" description="Basic and acidic residues" evidence="6">
    <location>
        <begin position="52"/>
        <end position="66"/>
    </location>
</feature>
<keyword evidence="4" id="KW-0804">Transcription</keyword>
<keyword evidence="3" id="KW-0805">Transcription regulation</keyword>
<dbReference type="PROSITE" id="PS50048">
    <property type="entry name" value="ZN2_CY6_FUNGAL_2"/>
    <property type="match status" value="1"/>
</dbReference>
<dbReference type="Pfam" id="PF00172">
    <property type="entry name" value="Zn_clus"/>
    <property type="match status" value="1"/>
</dbReference>
<keyword evidence="9" id="KW-1185">Reference proteome</keyword>
<comment type="caution">
    <text evidence="8">The sequence shown here is derived from an EMBL/GenBank/DDBJ whole genome shotgun (WGS) entry which is preliminary data.</text>
</comment>
<dbReference type="InterPro" id="IPR050815">
    <property type="entry name" value="TF_fung"/>
</dbReference>
<dbReference type="CDD" id="cd12148">
    <property type="entry name" value="fungal_TF_MHR"/>
    <property type="match status" value="1"/>
</dbReference>
<evidence type="ECO:0000256" key="5">
    <source>
        <dbReference type="ARBA" id="ARBA00023242"/>
    </source>
</evidence>
<evidence type="ECO:0000256" key="1">
    <source>
        <dbReference type="ARBA" id="ARBA00004123"/>
    </source>
</evidence>
<evidence type="ECO:0000256" key="6">
    <source>
        <dbReference type="SAM" id="MobiDB-lite"/>
    </source>
</evidence>
<evidence type="ECO:0000313" key="9">
    <source>
        <dbReference type="Proteomes" id="UP000887226"/>
    </source>
</evidence>
<dbReference type="PROSITE" id="PS00463">
    <property type="entry name" value="ZN2_CY6_FUNGAL_1"/>
    <property type="match status" value="1"/>
</dbReference>
<evidence type="ECO:0000256" key="4">
    <source>
        <dbReference type="ARBA" id="ARBA00023163"/>
    </source>
</evidence>
<sequence length="659" mass="75245">MSDFNSVPAERPAKRIRQACEPCRRKKSRCPGEQPVCSHCARLKQTCYFAEEPRRRDGSSVPEKRHVSPPTTNSLEERLRTMEAKLAELADQSPMRSISRVSGSATPQLQNISASRYRSQTRSMSRLPPPEVIYSAAETYLLYCDCQPLPLFHRQSFMQTIERRDPELLFAILALTLRFSSDMLLHDFREDDLIEVSRAEVMNKICQGKVELSTLQSLCILSLVDFTKGNTRRASMHSSLGISLAHSAELTSEYQKPVPDGIREERRRCFWSLFLLKRLHGADFGILDFTGQENFPWYPESTGKPTHPDTASQTNLSARNTVDRGIISCEIQLSDIWFKITRYARRRGKPSTLPPWSPQSEYAGIMAQQMELETRMPHVHRFRPAEFSKKSKAELQDNRDYWGPWIFVQFIYHTNLCLLNHPLLLSLRLHNFKSQIPEMFLQSTSDLIASHASWIIHLVGMLEAKAFKVTDPFLAHCVAIVATIILQESFKQDDRNQKTDDFEKCLRFIQRFVEWPHVMRMAEKLLRLRETVSMAYNIDPNRGLLIDLGQFWEILEYASSSETPGSGASLFGATLAVGDRSSMADMAHTSSLPPPTRVDAQEFGMANLSAHQGLVQPYLYSDDELAVLAESFFTQRPEMDNMNGMNDISDMTWWGAGNL</sequence>
<organism evidence="8 9">
    <name type="scientific">Calycina marina</name>
    <dbReference type="NCBI Taxonomy" id="1763456"/>
    <lineage>
        <taxon>Eukaryota</taxon>
        <taxon>Fungi</taxon>
        <taxon>Dikarya</taxon>
        <taxon>Ascomycota</taxon>
        <taxon>Pezizomycotina</taxon>
        <taxon>Leotiomycetes</taxon>
        <taxon>Helotiales</taxon>
        <taxon>Pezizellaceae</taxon>
        <taxon>Calycina</taxon>
    </lineage>
</organism>
<keyword evidence="5" id="KW-0539">Nucleus</keyword>
<dbReference type="OrthoDB" id="424974at2759"/>
<dbReference type="PANTHER" id="PTHR47338:SF9">
    <property type="entry name" value="ZN(II)2CYS6 TRANSCRIPTION FACTOR (EUROFUNG)"/>
    <property type="match status" value="1"/>
</dbReference>
<proteinExistence type="predicted"/>
<name>A0A9P8CH93_9HELO</name>